<evidence type="ECO:0000313" key="2">
    <source>
        <dbReference type="Proteomes" id="UP000318946"/>
    </source>
</evidence>
<dbReference type="GeneID" id="78341582"/>
<dbReference type="Proteomes" id="UP000318946">
    <property type="component" value="Chromosome"/>
</dbReference>
<accession>A0A4Y1WRN2</accession>
<evidence type="ECO:0008006" key="3">
    <source>
        <dbReference type="Google" id="ProtNLM"/>
    </source>
</evidence>
<proteinExistence type="predicted"/>
<dbReference type="EMBL" id="AP019735">
    <property type="protein sequence ID" value="BBL03552.1"/>
    <property type="molecule type" value="Genomic_DNA"/>
</dbReference>
<keyword evidence="2" id="KW-1185">Reference proteome</keyword>
<name>A0A4Y1WRN2_9BACT</name>
<organism evidence="1 2">
    <name type="scientific">Alistipes communis</name>
    <dbReference type="NCBI Taxonomy" id="2585118"/>
    <lineage>
        <taxon>Bacteria</taxon>
        <taxon>Pseudomonadati</taxon>
        <taxon>Bacteroidota</taxon>
        <taxon>Bacteroidia</taxon>
        <taxon>Bacteroidales</taxon>
        <taxon>Rikenellaceae</taxon>
        <taxon>Alistipes</taxon>
    </lineage>
</organism>
<dbReference type="InterPro" id="IPR025345">
    <property type="entry name" value="DUF4249"/>
</dbReference>
<dbReference type="PROSITE" id="PS51257">
    <property type="entry name" value="PROKAR_LIPOPROTEIN"/>
    <property type="match status" value="1"/>
</dbReference>
<protein>
    <recommendedName>
        <fullName evidence="3">DUF4249 domain-containing protein</fullName>
    </recommendedName>
</protein>
<gene>
    <name evidence="1" type="ORF">A5CBH24_08650</name>
</gene>
<dbReference type="RefSeq" id="WP_141412330.1">
    <property type="nucleotide sequence ID" value="NZ_AP019735.1"/>
</dbReference>
<evidence type="ECO:0000313" key="1">
    <source>
        <dbReference type="EMBL" id="BBL03552.1"/>
    </source>
</evidence>
<reference evidence="2" key="1">
    <citation type="submission" date="2019-06" db="EMBL/GenBank/DDBJ databases">
        <title>Alistipes onderdonkii subsp. vulgaris subsp. nov., Alistipes dispar sp. nov. and Alistipes communis sp. nov., isolated from human faeces, and creation of Alistipes onderdonkii subsp. onderdonkii subsp. nov.</title>
        <authorList>
            <person name="Sakamoto M."/>
            <person name="Ikeyama N."/>
            <person name="Ogata Y."/>
            <person name="Suda W."/>
            <person name="Iino T."/>
            <person name="Hattori M."/>
            <person name="Ohkuma M."/>
        </authorList>
    </citation>
    <scope>NUCLEOTIDE SEQUENCE [LARGE SCALE GENOMIC DNA]</scope>
    <source>
        <strain evidence="2">5CBH24</strain>
    </source>
</reference>
<sequence>MKRSVILLFTLLGSCLGKVSTDTEYHRQLVVEGRIEAGGPAEVMLSENLPFLDVITEQTLEAAVVRYAKVTVTSDDGQSEILTGYYDRNYPTRFVYRSARLHGRTGGTYTLTVDYRGRTCTAVTTVPEPIPLRELRAEPVCDSLFTLQALFDDPPAKNAYFAECRTTDPGAYSPALMGVVDDSVLDNGGSVTLTVNRPLQYLKIKDYKQYFRPGETVDVRFSHISSPTFNFWSRLENEMLNAMNPVFPAYENLPSNIKGDARGIWSGYGSSYYRITMPQKNDCKETTVFPPA</sequence>
<dbReference type="AlphaFoldDB" id="A0A4Y1WRN2"/>
<dbReference type="Pfam" id="PF14054">
    <property type="entry name" value="DUF4249"/>
    <property type="match status" value="1"/>
</dbReference>
<dbReference type="KEGG" id="acou:A5CBH24_08650"/>
<dbReference type="OrthoDB" id="647456at2"/>